<dbReference type="InterPro" id="IPR003423">
    <property type="entry name" value="OMP_efflux"/>
</dbReference>
<dbReference type="EMBL" id="PJRP01000006">
    <property type="protein sequence ID" value="PLP99722.1"/>
    <property type="molecule type" value="Genomic_DNA"/>
</dbReference>
<dbReference type="NCBIfam" id="TIGR01845">
    <property type="entry name" value="outer_NodT"/>
    <property type="match status" value="1"/>
</dbReference>
<dbReference type="OrthoDB" id="9770517at2"/>
<feature type="chain" id="PRO_5014489178" evidence="2">
    <location>
        <begin position="19"/>
        <end position="497"/>
    </location>
</feature>
<evidence type="ECO:0000256" key="1">
    <source>
        <dbReference type="ARBA" id="ARBA00007613"/>
    </source>
</evidence>
<dbReference type="PANTHER" id="PTHR30203:SF21">
    <property type="entry name" value="OUTER MEMBRANE COMPONENT OF MULTIDRUG EFFLUX PUMP-RELATED"/>
    <property type="match status" value="1"/>
</dbReference>
<keyword evidence="2" id="KW-0564">Palmitate</keyword>
<dbReference type="InterPro" id="IPR010131">
    <property type="entry name" value="MdtP/NodT-like"/>
</dbReference>
<dbReference type="PANTHER" id="PTHR30203">
    <property type="entry name" value="OUTER MEMBRANE CATION EFFLUX PROTEIN"/>
    <property type="match status" value="1"/>
</dbReference>
<dbReference type="Gene3D" id="2.20.200.10">
    <property type="entry name" value="Outer membrane efflux proteins (OEP)"/>
    <property type="match status" value="1"/>
</dbReference>
<dbReference type="PROSITE" id="PS51257">
    <property type="entry name" value="PROKAR_LIPOPROTEIN"/>
    <property type="match status" value="1"/>
</dbReference>
<comment type="subcellular location">
    <subcellularLocation>
        <location evidence="2">Cell membrane</location>
        <topology evidence="2">Lipid-anchor</topology>
    </subcellularLocation>
</comment>
<dbReference type="STRING" id="82633.GCA_000974605_00481"/>
<keyword evidence="2" id="KW-0732">Signal</keyword>
<dbReference type="Proteomes" id="UP000234341">
    <property type="component" value="Unassembled WGS sequence"/>
</dbReference>
<name>A0A2N5CBU9_9BURK</name>
<reference evidence="3 4" key="1">
    <citation type="submission" date="2017-12" db="EMBL/GenBank/DDBJ databases">
        <title>Genome sequence of the active heterotrophic nitrifier-denitrifier, Cupriavidus pauculus UM1.</title>
        <authorList>
            <person name="Putonti C."/>
            <person name="Castignetti D."/>
        </authorList>
    </citation>
    <scope>NUCLEOTIDE SEQUENCE [LARGE SCALE GENOMIC DNA]</scope>
    <source>
        <strain evidence="3 4">UM1</strain>
    </source>
</reference>
<dbReference type="AlphaFoldDB" id="A0A2N5CBU9"/>
<protein>
    <submittedName>
        <fullName evidence="3">RND transporter</fullName>
    </submittedName>
</protein>
<comment type="caution">
    <text evidence="3">The sequence shown here is derived from an EMBL/GenBank/DDBJ whole genome shotgun (WGS) entry which is preliminary data.</text>
</comment>
<dbReference type="Pfam" id="PF02321">
    <property type="entry name" value="OEP"/>
    <property type="match status" value="2"/>
</dbReference>
<evidence type="ECO:0000313" key="4">
    <source>
        <dbReference type="Proteomes" id="UP000234341"/>
    </source>
</evidence>
<sequence length="497" mass="53284">MKRFARATLAAMLPLALAACMTVGPDHKVPDDAAVKSAAANGPFAHSDSDAVSIADVPNDWWRLYDDPHIDDLVQQALVANTDLRVAAANLKRSIAVYHEVEAENLPEAKFKASAERGQIAGEPLLHEEKIPVMNFGDIGFQVSYLIDFWGKLKRADEAALATAQASHAALDQARVGVVAETVRAYVQGCTATHELHVAQHQLDLQERGVQLAQKLVDAGRGQPTDLLRAQAQADTLRSALPKYRAEQEGAAYRLAVMLGKPPMALDVQSVACEHVPALKQSLPVGDGTALLKRRPDVRQAERELASATAKIGVATADLFPQIRIGASAGFTGILDHLGQAPTAHWGWGPALSWTIPTSGTRARIHNTEFGAEGALAHFDGVVLKALRETQTALSAYTHELERNASLRAARDKADEAARQNRVLWQAGRSPYLQSLDADRTLANTDAALAASDAQVAMDQVNLFLALGGGWQNAPAIASRPVVKEAGEKAEHQPEAH</sequence>
<evidence type="ECO:0000313" key="3">
    <source>
        <dbReference type="EMBL" id="PLP99722.1"/>
    </source>
</evidence>
<comment type="similarity">
    <text evidence="1 2">Belongs to the outer membrane factor (OMF) (TC 1.B.17) family.</text>
</comment>
<gene>
    <name evidence="3" type="ORF">CYJ10_15135</name>
</gene>
<organism evidence="3 4">
    <name type="scientific">Cupriavidus pauculus</name>
    <dbReference type="NCBI Taxonomy" id="82633"/>
    <lineage>
        <taxon>Bacteria</taxon>
        <taxon>Pseudomonadati</taxon>
        <taxon>Pseudomonadota</taxon>
        <taxon>Betaproteobacteria</taxon>
        <taxon>Burkholderiales</taxon>
        <taxon>Burkholderiaceae</taxon>
        <taxon>Cupriavidus</taxon>
    </lineage>
</organism>
<accession>A0A2N5CBU9</accession>
<dbReference type="Gene3D" id="1.20.1600.10">
    <property type="entry name" value="Outer membrane efflux proteins (OEP)"/>
    <property type="match status" value="1"/>
</dbReference>
<keyword evidence="2" id="KW-0472">Membrane</keyword>
<proteinExistence type="inferred from homology"/>
<feature type="signal peptide" evidence="2">
    <location>
        <begin position="1"/>
        <end position="18"/>
    </location>
</feature>
<dbReference type="RefSeq" id="WP_101682300.1">
    <property type="nucleotide sequence ID" value="NZ_PJRP01000006.1"/>
</dbReference>
<keyword evidence="2" id="KW-0812">Transmembrane</keyword>
<dbReference type="SUPFAM" id="SSF56954">
    <property type="entry name" value="Outer membrane efflux proteins (OEP)"/>
    <property type="match status" value="1"/>
</dbReference>
<keyword evidence="2" id="KW-1134">Transmembrane beta strand</keyword>
<dbReference type="GO" id="GO:0015562">
    <property type="term" value="F:efflux transmembrane transporter activity"/>
    <property type="evidence" value="ECO:0007669"/>
    <property type="project" value="InterPro"/>
</dbReference>
<dbReference type="GO" id="GO:0005886">
    <property type="term" value="C:plasma membrane"/>
    <property type="evidence" value="ECO:0007669"/>
    <property type="project" value="UniProtKB-SubCell"/>
</dbReference>
<keyword evidence="2" id="KW-0449">Lipoprotein</keyword>
<evidence type="ECO:0000256" key="2">
    <source>
        <dbReference type="RuleBase" id="RU362097"/>
    </source>
</evidence>